<keyword evidence="1" id="KW-0472">Membrane</keyword>
<keyword evidence="3" id="KW-1185">Reference proteome</keyword>
<proteinExistence type="predicted"/>
<name>A0ABW9QSJ8_9ACTN</name>
<evidence type="ECO:0000313" key="3">
    <source>
        <dbReference type="Proteomes" id="UP000437736"/>
    </source>
</evidence>
<comment type="caution">
    <text evidence="2">The sequence shown here is derived from an EMBL/GenBank/DDBJ whole genome shotgun (WGS) entry which is preliminary data.</text>
</comment>
<gene>
    <name evidence="2" type="ORF">GHK86_08130</name>
</gene>
<keyword evidence="1" id="KW-1133">Transmembrane helix</keyword>
<keyword evidence="1" id="KW-0812">Transmembrane</keyword>
<accession>A0ABW9QSJ8</accession>
<protein>
    <submittedName>
        <fullName evidence="2">Uncharacterized protein</fullName>
    </submittedName>
</protein>
<organism evidence="2 3">
    <name type="scientific">Acidiferrimicrobium australe</name>
    <dbReference type="NCBI Taxonomy" id="2664430"/>
    <lineage>
        <taxon>Bacteria</taxon>
        <taxon>Bacillati</taxon>
        <taxon>Actinomycetota</taxon>
        <taxon>Acidimicrobiia</taxon>
        <taxon>Acidimicrobiales</taxon>
        <taxon>Acidimicrobiaceae</taxon>
        <taxon>Acidiferrimicrobium</taxon>
    </lineage>
</organism>
<dbReference type="Proteomes" id="UP000437736">
    <property type="component" value="Unassembled WGS sequence"/>
</dbReference>
<reference evidence="2 3" key="1">
    <citation type="submission" date="2019-11" db="EMBL/GenBank/DDBJ databases">
        <title>Acidiferrimicrobium australis gen. nov., sp. nov., an acidophilic and obligately heterotrophic, member of the Actinobacteria that catalyses dissimilatory oxido- reduction of iron isolated from metal-rich acidic water in Chile.</title>
        <authorList>
            <person name="Gonzalez D."/>
            <person name="Huber K."/>
            <person name="Hedrich S."/>
            <person name="Rojas-Villalobos C."/>
            <person name="Quatrini R."/>
            <person name="Dinamarca M.A."/>
            <person name="Schwarz A."/>
            <person name="Canales C."/>
            <person name="Nancucheo I."/>
        </authorList>
    </citation>
    <scope>NUCLEOTIDE SEQUENCE [LARGE SCALE GENOMIC DNA]</scope>
    <source>
        <strain evidence="2 3">USS-CCA1</strain>
    </source>
</reference>
<evidence type="ECO:0000256" key="1">
    <source>
        <dbReference type="SAM" id="Phobius"/>
    </source>
</evidence>
<evidence type="ECO:0000313" key="2">
    <source>
        <dbReference type="EMBL" id="MST32688.1"/>
    </source>
</evidence>
<dbReference type="EMBL" id="WJHE01000362">
    <property type="protein sequence ID" value="MST32688.1"/>
    <property type="molecule type" value="Genomic_DNA"/>
</dbReference>
<feature type="transmembrane region" description="Helical" evidence="1">
    <location>
        <begin position="6"/>
        <end position="31"/>
    </location>
</feature>
<sequence>MHLMGMRYGVVIVAGAGVALVLVLGGLAAAWRRRRLRGRRQAPPPFEPRPGFRILYDADEIEHSAAKAANRDYELAMTLLLRGSSHMPSMASAPDGGVGGSVSRIRTAPATSEMVRRIGRLPAAHGGAAGTSLNG</sequence>